<dbReference type="InterPro" id="IPR003697">
    <property type="entry name" value="Maf-like"/>
</dbReference>
<dbReference type="Proteomes" id="UP000193834">
    <property type="component" value="Unassembled WGS sequence"/>
</dbReference>
<evidence type="ECO:0000313" key="5">
    <source>
        <dbReference type="Proteomes" id="UP000193834"/>
    </source>
</evidence>
<sequence>MEKIHRNTEDLPLLVLASSSPRRQQLIHLLGLPVEIETSDVEEKVEAEWTPAHAVEQLARMKASAVVEQRGARQVQGLVIGADTVVALEDQILGKPTDDTDALRMLRMLQGRAHDVYTGIACMDMVTGTVLVRHRRTRVWMRQRTDEQLLSYIATGEPRDKAGAYGIQGVGSTMIDRIDGCYFNVVGLSVSLLSEMLESFGIETP</sequence>
<evidence type="ECO:0000256" key="2">
    <source>
        <dbReference type="ARBA" id="ARBA00022801"/>
    </source>
</evidence>
<dbReference type="InterPro" id="IPR029001">
    <property type="entry name" value="ITPase-like_fam"/>
</dbReference>
<dbReference type="SUPFAM" id="SSF52972">
    <property type="entry name" value="ITPase-like"/>
    <property type="match status" value="1"/>
</dbReference>
<dbReference type="STRING" id="1852522.SAMN06295960_4601"/>
<dbReference type="EC" id="3.6.1.9" evidence="3"/>
<accession>A0A1X7LX56</accession>
<evidence type="ECO:0000256" key="1">
    <source>
        <dbReference type="ARBA" id="ARBA00001968"/>
    </source>
</evidence>
<evidence type="ECO:0000256" key="3">
    <source>
        <dbReference type="HAMAP-Rule" id="MF_00528"/>
    </source>
</evidence>
<feature type="site" description="Important for substrate specificity" evidence="3">
    <location>
        <position position="168"/>
    </location>
</feature>
<comment type="function">
    <text evidence="3">Nucleoside triphosphate pyrophosphatase that hydrolyzes dTTP and UTP. May have a dual role in cell division arrest and in preventing the incorporation of modified nucleotides into cellular nucleic acids.</text>
</comment>
<dbReference type="RefSeq" id="WP_085498446.1">
    <property type="nucleotide sequence ID" value="NZ_FXAZ01000009.1"/>
</dbReference>
<feature type="site" description="Important for substrate specificity" evidence="3">
    <location>
        <position position="84"/>
    </location>
</feature>
<feature type="active site" description="Proton acceptor" evidence="3">
    <location>
        <position position="83"/>
    </location>
</feature>
<dbReference type="Gene3D" id="3.90.950.10">
    <property type="match status" value="1"/>
</dbReference>
<comment type="subcellular location">
    <subcellularLocation>
        <location evidence="3">Cytoplasm</location>
    </subcellularLocation>
</comment>
<keyword evidence="5" id="KW-1185">Reference proteome</keyword>
<comment type="catalytic activity">
    <reaction evidence="3">
        <text>UTP + H2O = UMP + diphosphate + H(+)</text>
        <dbReference type="Rhea" id="RHEA:29395"/>
        <dbReference type="ChEBI" id="CHEBI:15377"/>
        <dbReference type="ChEBI" id="CHEBI:15378"/>
        <dbReference type="ChEBI" id="CHEBI:33019"/>
        <dbReference type="ChEBI" id="CHEBI:46398"/>
        <dbReference type="ChEBI" id="CHEBI:57865"/>
        <dbReference type="EC" id="3.6.1.9"/>
    </reaction>
</comment>
<dbReference type="PANTHER" id="PTHR43213">
    <property type="entry name" value="BIFUNCTIONAL DTTP/UTP PYROPHOSPHATASE/METHYLTRANSFERASE PROTEIN-RELATED"/>
    <property type="match status" value="1"/>
</dbReference>
<reference evidence="4 5" key="1">
    <citation type="submission" date="2017-04" db="EMBL/GenBank/DDBJ databases">
        <authorList>
            <person name="Afonso C.L."/>
            <person name="Miller P.J."/>
            <person name="Scott M.A."/>
            <person name="Spackman E."/>
            <person name="Goraichik I."/>
            <person name="Dimitrov K.M."/>
            <person name="Suarez D.L."/>
            <person name="Swayne D.E."/>
        </authorList>
    </citation>
    <scope>NUCLEOTIDE SEQUENCE [LARGE SCALE GENOMIC DNA]</scope>
    <source>
        <strain evidence="4 5">11</strain>
    </source>
</reference>
<comment type="caution">
    <text evidence="3">Lacks conserved residue(s) required for the propagation of feature annotation.</text>
</comment>
<dbReference type="EMBL" id="FXAZ01000009">
    <property type="protein sequence ID" value="SMG58094.1"/>
    <property type="molecule type" value="Genomic_DNA"/>
</dbReference>
<dbReference type="PANTHER" id="PTHR43213:SF5">
    <property type="entry name" value="BIFUNCTIONAL DTTP_UTP PYROPHOSPHATASE_METHYLTRANSFERASE PROTEIN-RELATED"/>
    <property type="match status" value="1"/>
</dbReference>
<proteinExistence type="inferred from homology"/>
<dbReference type="GO" id="GO:0036218">
    <property type="term" value="F:dTTP diphosphatase activity"/>
    <property type="evidence" value="ECO:0007669"/>
    <property type="project" value="RHEA"/>
</dbReference>
<comment type="similarity">
    <text evidence="3">Belongs to the Maf family. YhdE subfamily.</text>
</comment>
<dbReference type="NCBIfam" id="TIGR00172">
    <property type="entry name" value="maf"/>
    <property type="match status" value="1"/>
</dbReference>
<comment type="catalytic activity">
    <reaction evidence="3">
        <text>dTTP + H2O = dTMP + diphosphate + H(+)</text>
        <dbReference type="Rhea" id="RHEA:28534"/>
        <dbReference type="ChEBI" id="CHEBI:15377"/>
        <dbReference type="ChEBI" id="CHEBI:15378"/>
        <dbReference type="ChEBI" id="CHEBI:33019"/>
        <dbReference type="ChEBI" id="CHEBI:37568"/>
        <dbReference type="ChEBI" id="CHEBI:63528"/>
        <dbReference type="EC" id="3.6.1.9"/>
    </reaction>
</comment>
<dbReference type="GO" id="GO:0036221">
    <property type="term" value="F:UTP diphosphatase activity"/>
    <property type="evidence" value="ECO:0007669"/>
    <property type="project" value="RHEA"/>
</dbReference>
<keyword evidence="2 3" id="KW-0378">Hydrolase</keyword>
<gene>
    <name evidence="4" type="ORF">SAMN06295960_4601</name>
</gene>
<keyword evidence="3" id="KW-0546">Nucleotide metabolism</keyword>
<dbReference type="HAMAP" id="MF_00528">
    <property type="entry name" value="Maf"/>
    <property type="match status" value="1"/>
</dbReference>
<comment type="cofactor">
    <cofactor evidence="1 3">
        <name>a divalent metal cation</name>
        <dbReference type="ChEBI" id="CHEBI:60240"/>
    </cofactor>
</comment>
<keyword evidence="3" id="KW-0963">Cytoplasm</keyword>
<dbReference type="PIRSF" id="PIRSF006305">
    <property type="entry name" value="Maf"/>
    <property type="match status" value="1"/>
</dbReference>
<organism evidence="4 5">
    <name type="scientific">Paenibacillus aquistagni</name>
    <dbReference type="NCBI Taxonomy" id="1852522"/>
    <lineage>
        <taxon>Bacteria</taxon>
        <taxon>Bacillati</taxon>
        <taxon>Bacillota</taxon>
        <taxon>Bacilli</taxon>
        <taxon>Bacillales</taxon>
        <taxon>Paenibacillaceae</taxon>
        <taxon>Paenibacillus</taxon>
    </lineage>
</organism>
<dbReference type="AlphaFoldDB" id="A0A1X7LX56"/>
<protein>
    <recommendedName>
        <fullName evidence="3">dTTP/UTP pyrophosphatase</fullName>
        <shortName evidence="3">dTTPase/UTPase</shortName>
        <ecNumber evidence="3">3.6.1.9</ecNumber>
    </recommendedName>
    <alternativeName>
        <fullName evidence="3">Nucleoside triphosphate pyrophosphatase</fullName>
    </alternativeName>
    <alternativeName>
        <fullName evidence="3">Nucleotide pyrophosphatase</fullName>
        <shortName evidence="3">Nucleotide PPase</shortName>
    </alternativeName>
</protein>
<name>A0A1X7LX56_9BACL</name>
<feature type="site" description="Important for substrate specificity" evidence="3">
    <location>
        <position position="22"/>
    </location>
</feature>
<dbReference type="GO" id="GO:0005737">
    <property type="term" value="C:cytoplasm"/>
    <property type="evidence" value="ECO:0007669"/>
    <property type="project" value="UniProtKB-SubCell"/>
</dbReference>
<evidence type="ECO:0000313" key="4">
    <source>
        <dbReference type="EMBL" id="SMG58094.1"/>
    </source>
</evidence>
<dbReference type="GO" id="GO:0009117">
    <property type="term" value="P:nucleotide metabolic process"/>
    <property type="evidence" value="ECO:0007669"/>
    <property type="project" value="UniProtKB-KW"/>
</dbReference>
<dbReference type="Pfam" id="PF02545">
    <property type="entry name" value="Maf"/>
    <property type="match status" value="1"/>
</dbReference>
<dbReference type="OrthoDB" id="9807767at2"/>
<dbReference type="CDD" id="cd00555">
    <property type="entry name" value="Maf"/>
    <property type="match status" value="1"/>
</dbReference>